<dbReference type="AlphaFoldDB" id="A0AAD5ZTU7"/>
<protein>
    <submittedName>
        <fullName evidence="10">Uncharacterized protein</fullName>
    </submittedName>
</protein>
<sequence length="260" mass="29748">MGSSSTSNASENTKVCPRGHWRPGEDERLRQLVEQYGPQNWNSIAEKLQGRSGKSCRLRWFNQLDPRINKRPFTEEEEERLLGAHRVHGNKWALIARLFPGRTDNAVKNHWHVIMARRQRERSRLYTKRPPSDHILQSTSDSSINRLFGTDSRNNAHRFHFDFGNSNLKENNSPIGSFWAFSRSNFSSPALGFGASGDVYSQRYSYGHATNKQVVLPVSNMRLKESFEQGNELVSESTSNDPLKRNDVPFIDFLGVGVKN</sequence>
<feature type="domain" description="Myb-like" evidence="8">
    <location>
        <begin position="18"/>
        <end position="64"/>
    </location>
</feature>
<dbReference type="EMBL" id="JAMRDG010000001">
    <property type="protein sequence ID" value="KAJ3703952.1"/>
    <property type="molecule type" value="Genomic_DNA"/>
</dbReference>
<dbReference type="InterPro" id="IPR001005">
    <property type="entry name" value="SANT/Myb"/>
</dbReference>
<accession>A0AAD5ZTU7</accession>
<dbReference type="InterPro" id="IPR050560">
    <property type="entry name" value="MYB_TF"/>
</dbReference>
<keyword evidence="11" id="KW-1185">Reference proteome</keyword>
<feature type="region of interest" description="Disordered" evidence="7">
    <location>
        <begin position="1"/>
        <end position="23"/>
    </location>
</feature>
<dbReference type="FunFam" id="1.10.10.60:FF:000356">
    <property type="entry name" value="MYB transcription factor"/>
    <property type="match status" value="1"/>
</dbReference>
<dbReference type="Pfam" id="PF13921">
    <property type="entry name" value="Myb_DNA-bind_6"/>
    <property type="match status" value="1"/>
</dbReference>
<name>A0AAD5ZTU7_9POAL</name>
<keyword evidence="5" id="KW-0804">Transcription</keyword>
<gene>
    <name evidence="10" type="ORF">LUZ61_007657</name>
</gene>
<organism evidence="10 11">
    <name type="scientific">Rhynchospora tenuis</name>
    <dbReference type="NCBI Taxonomy" id="198213"/>
    <lineage>
        <taxon>Eukaryota</taxon>
        <taxon>Viridiplantae</taxon>
        <taxon>Streptophyta</taxon>
        <taxon>Embryophyta</taxon>
        <taxon>Tracheophyta</taxon>
        <taxon>Spermatophyta</taxon>
        <taxon>Magnoliopsida</taxon>
        <taxon>Liliopsida</taxon>
        <taxon>Poales</taxon>
        <taxon>Cyperaceae</taxon>
        <taxon>Cyperoideae</taxon>
        <taxon>Rhynchosporeae</taxon>
        <taxon>Rhynchospora</taxon>
    </lineage>
</organism>
<dbReference type="InterPro" id="IPR009057">
    <property type="entry name" value="Homeodomain-like_sf"/>
</dbReference>
<dbReference type="FunFam" id="1.10.10.60:FF:000060">
    <property type="entry name" value="MYB transcription factor"/>
    <property type="match status" value="1"/>
</dbReference>
<feature type="domain" description="HTH myb-type" evidence="9">
    <location>
        <begin position="13"/>
        <end position="64"/>
    </location>
</feature>
<feature type="domain" description="Myb-like" evidence="8">
    <location>
        <begin position="65"/>
        <end position="115"/>
    </location>
</feature>
<dbReference type="PANTHER" id="PTHR45614:SF221">
    <property type="entry name" value="MYB DOMAIN PROTEIN 110"/>
    <property type="match status" value="1"/>
</dbReference>
<evidence type="ECO:0000259" key="9">
    <source>
        <dbReference type="PROSITE" id="PS51294"/>
    </source>
</evidence>
<evidence type="ECO:0000256" key="2">
    <source>
        <dbReference type="ARBA" id="ARBA00022737"/>
    </source>
</evidence>
<comment type="subcellular location">
    <subcellularLocation>
        <location evidence="1">Nucleus</location>
    </subcellularLocation>
</comment>
<keyword evidence="4" id="KW-0238">DNA-binding</keyword>
<feature type="domain" description="HTH myb-type" evidence="9">
    <location>
        <begin position="65"/>
        <end position="119"/>
    </location>
</feature>
<feature type="compositionally biased region" description="Polar residues" evidence="7">
    <location>
        <begin position="1"/>
        <end position="13"/>
    </location>
</feature>
<reference evidence="10 11" key="1">
    <citation type="journal article" date="2022" name="Cell">
        <title>Repeat-based holocentromeres influence genome architecture and karyotype evolution.</title>
        <authorList>
            <person name="Hofstatter P.G."/>
            <person name="Thangavel G."/>
            <person name="Lux T."/>
            <person name="Neumann P."/>
            <person name="Vondrak T."/>
            <person name="Novak P."/>
            <person name="Zhang M."/>
            <person name="Costa L."/>
            <person name="Castellani M."/>
            <person name="Scott A."/>
            <person name="Toegelov H."/>
            <person name="Fuchs J."/>
            <person name="Mata-Sucre Y."/>
            <person name="Dias Y."/>
            <person name="Vanzela A.L.L."/>
            <person name="Huettel B."/>
            <person name="Almeida C.C.S."/>
            <person name="Simkova H."/>
            <person name="Souza G."/>
            <person name="Pedrosa-Harand A."/>
            <person name="Macas J."/>
            <person name="Mayer K.F.X."/>
            <person name="Houben A."/>
            <person name="Marques A."/>
        </authorList>
    </citation>
    <scope>NUCLEOTIDE SEQUENCE [LARGE SCALE GENOMIC DNA]</scope>
    <source>
        <strain evidence="10">RhyTen1mFocal</strain>
    </source>
</reference>
<dbReference type="PROSITE" id="PS51294">
    <property type="entry name" value="HTH_MYB"/>
    <property type="match status" value="2"/>
</dbReference>
<dbReference type="Proteomes" id="UP001210211">
    <property type="component" value="Unassembled WGS sequence"/>
</dbReference>
<evidence type="ECO:0000313" key="11">
    <source>
        <dbReference type="Proteomes" id="UP001210211"/>
    </source>
</evidence>
<dbReference type="SMART" id="SM00717">
    <property type="entry name" value="SANT"/>
    <property type="match status" value="2"/>
</dbReference>
<dbReference type="PROSITE" id="PS50090">
    <property type="entry name" value="MYB_LIKE"/>
    <property type="match status" value="2"/>
</dbReference>
<evidence type="ECO:0000256" key="4">
    <source>
        <dbReference type="ARBA" id="ARBA00023125"/>
    </source>
</evidence>
<keyword evidence="6" id="KW-0539">Nucleus</keyword>
<keyword evidence="2" id="KW-0677">Repeat</keyword>
<evidence type="ECO:0000259" key="8">
    <source>
        <dbReference type="PROSITE" id="PS50090"/>
    </source>
</evidence>
<dbReference type="CDD" id="cd00167">
    <property type="entry name" value="SANT"/>
    <property type="match status" value="2"/>
</dbReference>
<evidence type="ECO:0000256" key="5">
    <source>
        <dbReference type="ARBA" id="ARBA00023163"/>
    </source>
</evidence>
<evidence type="ECO:0000256" key="7">
    <source>
        <dbReference type="SAM" id="MobiDB-lite"/>
    </source>
</evidence>
<dbReference type="GO" id="GO:0005634">
    <property type="term" value="C:nucleus"/>
    <property type="evidence" value="ECO:0007669"/>
    <property type="project" value="UniProtKB-SubCell"/>
</dbReference>
<evidence type="ECO:0000313" key="10">
    <source>
        <dbReference type="EMBL" id="KAJ3703952.1"/>
    </source>
</evidence>
<evidence type="ECO:0000256" key="1">
    <source>
        <dbReference type="ARBA" id="ARBA00004123"/>
    </source>
</evidence>
<keyword evidence="3" id="KW-0805">Transcription regulation</keyword>
<dbReference type="GO" id="GO:0000981">
    <property type="term" value="F:DNA-binding transcription factor activity, RNA polymerase II-specific"/>
    <property type="evidence" value="ECO:0007669"/>
    <property type="project" value="TreeGrafter"/>
</dbReference>
<dbReference type="SUPFAM" id="SSF46689">
    <property type="entry name" value="Homeodomain-like"/>
    <property type="match status" value="1"/>
</dbReference>
<dbReference type="InterPro" id="IPR017930">
    <property type="entry name" value="Myb_dom"/>
</dbReference>
<dbReference type="Gene3D" id="1.10.10.60">
    <property type="entry name" value="Homeodomain-like"/>
    <property type="match status" value="2"/>
</dbReference>
<evidence type="ECO:0000256" key="6">
    <source>
        <dbReference type="ARBA" id="ARBA00023242"/>
    </source>
</evidence>
<dbReference type="GO" id="GO:0000978">
    <property type="term" value="F:RNA polymerase II cis-regulatory region sequence-specific DNA binding"/>
    <property type="evidence" value="ECO:0007669"/>
    <property type="project" value="TreeGrafter"/>
</dbReference>
<comment type="caution">
    <text evidence="10">The sequence shown here is derived from an EMBL/GenBank/DDBJ whole genome shotgun (WGS) entry which is preliminary data.</text>
</comment>
<dbReference type="PANTHER" id="PTHR45614">
    <property type="entry name" value="MYB PROTEIN-RELATED"/>
    <property type="match status" value="1"/>
</dbReference>
<proteinExistence type="predicted"/>
<evidence type="ECO:0000256" key="3">
    <source>
        <dbReference type="ARBA" id="ARBA00023015"/>
    </source>
</evidence>